<evidence type="ECO:0000256" key="1">
    <source>
        <dbReference type="SAM" id="MobiDB-lite"/>
    </source>
</evidence>
<organism evidence="2 3">
    <name type="scientific">Pelobates cultripes</name>
    <name type="common">Western spadefoot toad</name>
    <dbReference type="NCBI Taxonomy" id="61616"/>
    <lineage>
        <taxon>Eukaryota</taxon>
        <taxon>Metazoa</taxon>
        <taxon>Chordata</taxon>
        <taxon>Craniata</taxon>
        <taxon>Vertebrata</taxon>
        <taxon>Euteleostomi</taxon>
        <taxon>Amphibia</taxon>
        <taxon>Batrachia</taxon>
        <taxon>Anura</taxon>
        <taxon>Pelobatoidea</taxon>
        <taxon>Pelobatidae</taxon>
        <taxon>Pelobates</taxon>
    </lineage>
</organism>
<name>A0AAD1R4A4_PELCU</name>
<dbReference type="EMBL" id="OW240912">
    <property type="protein sequence ID" value="CAH2223219.1"/>
    <property type="molecule type" value="Genomic_DNA"/>
</dbReference>
<evidence type="ECO:0000313" key="3">
    <source>
        <dbReference type="Proteomes" id="UP001295444"/>
    </source>
</evidence>
<gene>
    <name evidence="2" type="ORF">PECUL_23A024020</name>
</gene>
<reference evidence="2" key="1">
    <citation type="submission" date="2022-03" db="EMBL/GenBank/DDBJ databases">
        <authorList>
            <person name="Alioto T."/>
            <person name="Alioto T."/>
            <person name="Gomez Garrido J."/>
        </authorList>
    </citation>
    <scope>NUCLEOTIDE SEQUENCE</scope>
</reference>
<proteinExistence type="predicted"/>
<accession>A0AAD1R4A4</accession>
<dbReference type="AlphaFoldDB" id="A0AAD1R4A4"/>
<sequence length="117" mass="13092">MAGARGRATVATTTCNNTAKIVDAERAPDKTEDNPDILARLDRIFYNFWCKLESKLHQPVWSQSDDHSLHKPTPVMKQKTAVTTPRQALTWRRGRKRASLRGSTTHLGSLPKGKSLP</sequence>
<protein>
    <submittedName>
        <fullName evidence="2">Uncharacterized protein</fullName>
    </submittedName>
</protein>
<feature type="region of interest" description="Disordered" evidence="1">
    <location>
        <begin position="63"/>
        <end position="117"/>
    </location>
</feature>
<evidence type="ECO:0000313" key="2">
    <source>
        <dbReference type="EMBL" id="CAH2223219.1"/>
    </source>
</evidence>
<keyword evidence="3" id="KW-1185">Reference proteome</keyword>
<dbReference type="Proteomes" id="UP001295444">
    <property type="component" value="Chromosome 01"/>
</dbReference>